<evidence type="ECO:0000256" key="2">
    <source>
        <dbReference type="ARBA" id="ARBA00022723"/>
    </source>
</evidence>
<dbReference type="EMBL" id="CP021434">
    <property type="protein sequence ID" value="ARU62797.1"/>
    <property type="molecule type" value="Genomic_DNA"/>
</dbReference>
<reference evidence="5" key="1">
    <citation type="submission" date="2017-05" db="EMBL/GenBank/DDBJ databases">
        <authorList>
            <person name="Sung H."/>
        </authorList>
    </citation>
    <scope>NUCLEOTIDE SEQUENCE [LARGE SCALE GENOMIC DNA]</scope>
    <source>
        <strain evidence="5">AR23208</strain>
    </source>
</reference>
<proteinExistence type="inferred from homology"/>
<organism evidence="4 5">
    <name type="scientific">Tumebacillus avium</name>
    <dbReference type="NCBI Taxonomy" id="1903704"/>
    <lineage>
        <taxon>Bacteria</taxon>
        <taxon>Bacillati</taxon>
        <taxon>Bacillota</taxon>
        <taxon>Bacilli</taxon>
        <taxon>Bacillales</taxon>
        <taxon>Alicyclobacillaceae</taxon>
        <taxon>Tumebacillus</taxon>
    </lineage>
</organism>
<keyword evidence="2" id="KW-0479">Metal-binding</keyword>
<evidence type="ECO:0000259" key="3">
    <source>
        <dbReference type="Pfam" id="PF01557"/>
    </source>
</evidence>
<dbReference type="KEGG" id="tum:CBW65_18835"/>
<evidence type="ECO:0000256" key="1">
    <source>
        <dbReference type="ARBA" id="ARBA00010211"/>
    </source>
</evidence>
<dbReference type="GO" id="GO:0046872">
    <property type="term" value="F:metal ion binding"/>
    <property type="evidence" value="ECO:0007669"/>
    <property type="project" value="UniProtKB-KW"/>
</dbReference>
<dbReference type="InterPro" id="IPR036663">
    <property type="entry name" value="Fumarylacetoacetase_C_sf"/>
</dbReference>
<dbReference type="RefSeq" id="WP_087458147.1">
    <property type="nucleotide sequence ID" value="NZ_CP021434.1"/>
</dbReference>
<dbReference type="GO" id="GO:0018773">
    <property type="term" value="F:acetylpyruvate hydrolase activity"/>
    <property type="evidence" value="ECO:0007669"/>
    <property type="project" value="TreeGrafter"/>
</dbReference>
<evidence type="ECO:0000313" key="4">
    <source>
        <dbReference type="EMBL" id="ARU62797.1"/>
    </source>
</evidence>
<protein>
    <submittedName>
        <fullName evidence="4">Fumarylacetoacetate hydrolase</fullName>
    </submittedName>
</protein>
<dbReference type="Proteomes" id="UP000195437">
    <property type="component" value="Chromosome"/>
</dbReference>
<feature type="domain" description="Fumarylacetoacetase-like C-terminal" evidence="3">
    <location>
        <begin position="7"/>
        <end position="206"/>
    </location>
</feature>
<keyword evidence="5" id="KW-1185">Reference proteome</keyword>
<sequence length="209" mass="22781">MAEIRNIYCVGRNYRLHAAELGNDVPTSPFLFSKPTHALVAADGGEIVLPAGQGEIHHELELVVHVSKPFEPGMKVDEVVDSFSLGLDLTLRDVQSELKKKGHPWLRAKGFKNSAVMTAARPFPGVEGALQTQFKMLKNGVEVQRGNIGDMVFDLQALFEFTAEHFGLGAGDLMFTGTPAGVGPLADGDELEMYWGDERLGSCTIRLRS</sequence>
<dbReference type="InterPro" id="IPR011234">
    <property type="entry name" value="Fumarylacetoacetase-like_C"/>
</dbReference>
<dbReference type="OrthoDB" id="9805307at2"/>
<dbReference type="PANTHER" id="PTHR11820">
    <property type="entry name" value="ACYLPYRUVASE"/>
    <property type="match status" value="1"/>
</dbReference>
<comment type="similarity">
    <text evidence="1">Belongs to the FAH family.</text>
</comment>
<name>A0A1Y0IQU5_9BACL</name>
<dbReference type="AlphaFoldDB" id="A0A1Y0IQU5"/>
<keyword evidence="4" id="KW-0378">Hydrolase</keyword>
<dbReference type="SUPFAM" id="SSF56529">
    <property type="entry name" value="FAH"/>
    <property type="match status" value="1"/>
</dbReference>
<dbReference type="PANTHER" id="PTHR11820:SF7">
    <property type="entry name" value="ACYLPYRUVASE FAHD1, MITOCHONDRIAL"/>
    <property type="match status" value="1"/>
</dbReference>
<gene>
    <name evidence="4" type="ORF">CBW65_18835</name>
</gene>
<evidence type="ECO:0000313" key="5">
    <source>
        <dbReference type="Proteomes" id="UP000195437"/>
    </source>
</evidence>
<dbReference type="Gene3D" id="3.90.850.10">
    <property type="entry name" value="Fumarylacetoacetase-like, C-terminal domain"/>
    <property type="match status" value="1"/>
</dbReference>
<accession>A0A1Y0IQU5</accession>
<dbReference type="Pfam" id="PF01557">
    <property type="entry name" value="FAA_hydrolase"/>
    <property type="match status" value="1"/>
</dbReference>